<accession>A1ZTB9</accession>
<proteinExistence type="predicted"/>
<dbReference type="Pfam" id="PF01381">
    <property type="entry name" value="HTH_3"/>
    <property type="match status" value="1"/>
</dbReference>
<name>A1ZTB9_MICM2</name>
<reference evidence="2 3" key="1">
    <citation type="submission" date="2007-01" db="EMBL/GenBank/DDBJ databases">
        <authorList>
            <person name="Haygood M."/>
            <person name="Podell S."/>
            <person name="Anderson C."/>
            <person name="Hopkinson B."/>
            <person name="Roe K."/>
            <person name="Barbeau K."/>
            <person name="Gaasterland T."/>
            <person name="Ferriera S."/>
            <person name="Johnson J."/>
            <person name="Kravitz S."/>
            <person name="Beeson K."/>
            <person name="Sutton G."/>
            <person name="Rogers Y.-H."/>
            <person name="Friedman R."/>
            <person name="Frazier M."/>
            <person name="Venter J.C."/>
        </authorList>
    </citation>
    <scope>NUCLEOTIDE SEQUENCE [LARGE SCALE GENOMIC DNA]</scope>
    <source>
        <strain evidence="2 3">ATCC 23134</strain>
    </source>
</reference>
<dbReference type="SUPFAM" id="SSF47413">
    <property type="entry name" value="lambda repressor-like DNA-binding domains"/>
    <property type="match status" value="1"/>
</dbReference>
<feature type="domain" description="HTH cro/C1-type" evidence="1">
    <location>
        <begin position="63"/>
        <end position="94"/>
    </location>
</feature>
<dbReference type="SMART" id="SM00530">
    <property type="entry name" value="HTH_XRE"/>
    <property type="match status" value="1"/>
</dbReference>
<dbReference type="Gene3D" id="1.10.260.40">
    <property type="entry name" value="lambda repressor-like DNA-binding domains"/>
    <property type="match status" value="1"/>
</dbReference>
<dbReference type="Proteomes" id="UP000004095">
    <property type="component" value="Unassembled WGS sequence"/>
</dbReference>
<dbReference type="GO" id="GO:0003677">
    <property type="term" value="F:DNA binding"/>
    <property type="evidence" value="ECO:0007669"/>
    <property type="project" value="InterPro"/>
</dbReference>
<dbReference type="InterPro" id="IPR010982">
    <property type="entry name" value="Lambda_DNA-bd_dom_sf"/>
</dbReference>
<gene>
    <name evidence="2" type="ORF">M23134_04619</name>
</gene>
<evidence type="ECO:0000313" key="3">
    <source>
        <dbReference type="Proteomes" id="UP000004095"/>
    </source>
</evidence>
<sequence length="149" mass="16959">MMKKQAKIHKSELIDDLLDSVSPEEETKITRKMQLATKLDEGLKAKGWKKKDLMKAMGQSNASMVTRWLSGTHNFTVDTLIDLERVLDVQLLDIEPPVPSVSFKLTPEIAHNLPPEMINELVNVMQNMMQTLTRKYKIQVNDKPEAKAS</sequence>
<dbReference type="AlphaFoldDB" id="A1ZTB9"/>
<evidence type="ECO:0000259" key="1">
    <source>
        <dbReference type="PROSITE" id="PS50943"/>
    </source>
</evidence>
<dbReference type="InterPro" id="IPR001387">
    <property type="entry name" value="Cro/C1-type_HTH"/>
</dbReference>
<dbReference type="OrthoDB" id="770730at2"/>
<dbReference type="RefSeq" id="WP_002701120.1">
    <property type="nucleotide sequence ID" value="NZ_AAWS01000035.1"/>
</dbReference>
<evidence type="ECO:0000313" key="2">
    <source>
        <dbReference type="EMBL" id="EAY26341.1"/>
    </source>
</evidence>
<dbReference type="EMBL" id="AAWS01000035">
    <property type="protein sequence ID" value="EAY26341.1"/>
    <property type="molecule type" value="Genomic_DNA"/>
</dbReference>
<keyword evidence="3" id="KW-1185">Reference proteome</keyword>
<dbReference type="eggNOG" id="ENOG5033I67">
    <property type="taxonomic scope" value="Bacteria"/>
</dbReference>
<dbReference type="PROSITE" id="PS50943">
    <property type="entry name" value="HTH_CROC1"/>
    <property type="match status" value="1"/>
</dbReference>
<comment type="caution">
    <text evidence="2">The sequence shown here is derived from an EMBL/GenBank/DDBJ whole genome shotgun (WGS) entry which is preliminary data.</text>
</comment>
<protein>
    <recommendedName>
        <fullName evidence="1">HTH cro/C1-type domain-containing protein</fullName>
    </recommendedName>
</protein>
<organism evidence="2 3">
    <name type="scientific">Microscilla marina ATCC 23134</name>
    <dbReference type="NCBI Taxonomy" id="313606"/>
    <lineage>
        <taxon>Bacteria</taxon>
        <taxon>Pseudomonadati</taxon>
        <taxon>Bacteroidota</taxon>
        <taxon>Cytophagia</taxon>
        <taxon>Cytophagales</taxon>
        <taxon>Microscillaceae</taxon>
        <taxon>Microscilla</taxon>
    </lineage>
</organism>